<evidence type="ECO:0000313" key="1">
    <source>
        <dbReference type="EMBL" id="SLM50869.1"/>
    </source>
</evidence>
<dbReference type="STRING" id="43064.SAMN04488086_10340"/>
<dbReference type="RefSeq" id="WP_086941739.1">
    <property type="nucleotide sequence ID" value="NZ_FONM01000003.1"/>
</dbReference>
<dbReference type="OrthoDB" id="10012234at2"/>
<accession>A0A1W1IDC2</accession>
<evidence type="ECO:0000313" key="2">
    <source>
        <dbReference type="Proteomes" id="UP000195985"/>
    </source>
</evidence>
<name>A0A1W1IDC2_9LACT</name>
<sequence length="193" mass="21692">MNAYTKKVRDTSLALYAALNLYDQKKAELVKKQAAGMIAPVDSMRQLEENAAIFNNAKSAHFVKLDQLINEYAAAYESWATPSGKDVTEDMALLTSGLKLSPEDYEKLEAKYKNNYTMLKAIKSNAQTNKVDYASSASIDRDQKTRAFLELVGVARKVYQGAETGFSLNNVIFEDESEFMKWYGELDRIIELG</sequence>
<dbReference type="AlphaFoldDB" id="A0A1W1IDC2"/>
<keyword evidence="2" id="KW-1185">Reference proteome</keyword>
<gene>
    <name evidence="1" type="ORF">TPAS_541</name>
</gene>
<dbReference type="Proteomes" id="UP000195985">
    <property type="component" value="Unassembled WGS sequence"/>
</dbReference>
<proteinExistence type="predicted"/>
<dbReference type="EMBL" id="FWEY01000001">
    <property type="protein sequence ID" value="SLM50869.1"/>
    <property type="molecule type" value="Genomic_DNA"/>
</dbReference>
<protein>
    <submittedName>
        <fullName evidence="1">Uncharacterized protein</fullName>
    </submittedName>
</protein>
<organism evidence="1 2">
    <name type="scientific">Trichococcus pasteurii</name>
    <dbReference type="NCBI Taxonomy" id="43064"/>
    <lineage>
        <taxon>Bacteria</taxon>
        <taxon>Bacillati</taxon>
        <taxon>Bacillota</taxon>
        <taxon>Bacilli</taxon>
        <taxon>Lactobacillales</taxon>
        <taxon>Carnobacteriaceae</taxon>
        <taxon>Trichococcus</taxon>
    </lineage>
</organism>
<reference evidence="2" key="1">
    <citation type="submission" date="2016-04" db="EMBL/GenBank/DDBJ databases">
        <authorList>
            <person name="Strepis N."/>
        </authorList>
    </citation>
    <scope>NUCLEOTIDE SEQUENCE [LARGE SCALE GENOMIC DNA]</scope>
</reference>